<feature type="transmembrane region" description="Helical" evidence="1">
    <location>
        <begin position="61"/>
        <end position="85"/>
    </location>
</feature>
<evidence type="ECO:0000313" key="3">
    <source>
        <dbReference type="Proteomes" id="UP000016568"/>
    </source>
</evidence>
<evidence type="ECO:0000256" key="1">
    <source>
        <dbReference type="SAM" id="Phobius"/>
    </source>
</evidence>
<keyword evidence="3" id="KW-1185">Reference proteome</keyword>
<sequence>MHAVINRSQFAKRWWTGQIVLRGVVLRGLGLAILALCAASAIWLYRSVHQFPAHDPRAGEYLAAIVVIQSWSVGWPLLIIGPELFRPVPVPRSSKFTSFTTRGNTR</sequence>
<feature type="transmembrane region" description="Helical" evidence="1">
    <location>
        <begin position="20"/>
        <end position="45"/>
    </location>
</feature>
<keyword evidence="1" id="KW-0472">Membrane</keyword>
<accession>U2ZQD3</accession>
<comment type="caution">
    <text evidence="2">The sequence shown here is derived from an EMBL/GenBank/DDBJ whole genome shotgun (WGS) entry which is preliminary data.</text>
</comment>
<evidence type="ECO:0000313" key="2">
    <source>
        <dbReference type="EMBL" id="GAD47584.1"/>
    </source>
</evidence>
<keyword evidence="1" id="KW-1133">Transmembrane helix</keyword>
<dbReference type="OrthoDB" id="7585076at2"/>
<dbReference type="EMBL" id="BASZ01000001">
    <property type="protein sequence ID" value="GAD47584.1"/>
    <property type="molecule type" value="Genomic_DNA"/>
</dbReference>
<dbReference type="RefSeq" id="WP_021688491.1">
    <property type="nucleotide sequence ID" value="NZ_BASZ01000001.1"/>
</dbReference>
<organism evidence="2 3">
    <name type="scientific">Caenibius tardaugens NBRC 16725</name>
    <dbReference type="NCBI Taxonomy" id="1219035"/>
    <lineage>
        <taxon>Bacteria</taxon>
        <taxon>Pseudomonadati</taxon>
        <taxon>Pseudomonadota</taxon>
        <taxon>Alphaproteobacteria</taxon>
        <taxon>Sphingomonadales</taxon>
        <taxon>Erythrobacteraceae</taxon>
        <taxon>Caenibius</taxon>
    </lineage>
</organism>
<name>U2ZQD3_9SPHN</name>
<dbReference type="AlphaFoldDB" id="U2ZQD3"/>
<proteinExistence type="predicted"/>
<dbReference type="Proteomes" id="UP000016568">
    <property type="component" value="Unassembled WGS sequence"/>
</dbReference>
<dbReference type="eggNOG" id="ENOG50311UU">
    <property type="taxonomic scope" value="Bacteria"/>
</dbReference>
<dbReference type="KEGG" id="ntd:EGO55_15385"/>
<reference evidence="2 3" key="1">
    <citation type="submission" date="2013-09" db="EMBL/GenBank/DDBJ databases">
        <title>Whole genome shotgun sequence of Novosphingobium tardaugens NBRC 16725.</title>
        <authorList>
            <person name="Isaki S."/>
            <person name="Hosoyama A."/>
            <person name="Tsuchikane K."/>
            <person name="Katsumata H."/>
            <person name="Ando Y."/>
            <person name="Yamazaki S."/>
            <person name="Fujita N."/>
        </authorList>
    </citation>
    <scope>NUCLEOTIDE SEQUENCE [LARGE SCALE GENOMIC DNA]</scope>
    <source>
        <strain evidence="2 3">NBRC 16725</strain>
    </source>
</reference>
<protein>
    <submittedName>
        <fullName evidence="2">Uncharacterized protein</fullName>
    </submittedName>
</protein>
<keyword evidence="1" id="KW-0812">Transmembrane</keyword>
<gene>
    <name evidence="2" type="ORF">NT2_01_03530</name>
</gene>